<feature type="compositionally biased region" description="Basic and acidic residues" evidence="1">
    <location>
        <begin position="51"/>
        <end position="65"/>
    </location>
</feature>
<sequence length="416" mass="45355">MPPHDGYDRPSRRTRGPVGHWMPLILTVAVATIGFATWVWSERDDDDGDKDDYRRRRDERRDGYRDPQGPPPTCTDPRSGEQGYGAPPRHADEPSSYVARALKRTPSPQQFLEGASRTVSAGITAAGAAVGNALSSIREEDKNAYKDHKTWSEEAEARGAGASPTISPVQTKSVAAAGKGASNNGKKIKVAVVVSADADLDGVDDGLDYSQTHASILSYLPQRTDFSRIQLFVLIFSPDLKHHPLDAAAAKPAGSLGSSFSNIDPDQALTPAEEGEKATELDPDTPAFNALWTEAEDVVEKKTMIFPFTTQGGHVHILRHLAPDVIYLQEALSGKEGDVITHLQTWLRGDVVVVVGGDHGVGGLADSESEAEQAIPEKKVEKWWEKEERVGRGRHVFVMENLRVGDDWSRRIEGKD</sequence>
<dbReference type="Proteomes" id="UP000077154">
    <property type="component" value="Unassembled WGS sequence"/>
</dbReference>
<feature type="compositionally biased region" description="Basic and acidic residues" evidence="1">
    <location>
        <begin position="145"/>
        <end position="157"/>
    </location>
</feature>
<dbReference type="AlphaFoldDB" id="A0A177ALT2"/>
<keyword evidence="2" id="KW-0812">Transmembrane</keyword>
<name>A0A177ALT2_9PEZI</name>
<dbReference type="RefSeq" id="XP_024327734.1">
    <property type="nucleotide sequence ID" value="XM_024464555.1"/>
</dbReference>
<dbReference type="VEuPathDB" id="FungiDB:GMDG_00022"/>
<feature type="transmembrane region" description="Helical" evidence="2">
    <location>
        <begin position="21"/>
        <end position="40"/>
    </location>
</feature>
<evidence type="ECO:0000256" key="1">
    <source>
        <dbReference type="SAM" id="MobiDB-lite"/>
    </source>
</evidence>
<evidence type="ECO:0000313" key="3">
    <source>
        <dbReference type="EMBL" id="OAF62462.1"/>
    </source>
</evidence>
<dbReference type="GeneID" id="36283961"/>
<evidence type="ECO:0000256" key="2">
    <source>
        <dbReference type="SAM" id="Phobius"/>
    </source>
</evidence>
<protein>
    <submittedName>
        <fullName evidence="3">Uncharacterized protein</fullName>
    </submittedName>
</protein>
<dbReference type="EMBL" id="KV441387">
    <property type="protein sequence ID" value="OAF62462.1"/>
    <property type="molecule type" value="Genomic_DNA"/>
</dbReference>
<feature type="region of interest" description="Disordered" evidence="1">
    <location>
        <begin position="260"/>
        <end position="284"/>
    </location>
</feature>
<feature type="region of interest" description="Disordered" evidence="1">
    <location>
        <begin position="145"/>
        <end position="167"/>
    </location>
</feature>
<gene>
    <name evidence="3" type="ORF">VC83_00868</name>
</gene>
<organism evidence="3">
    <name type="scientific">Pseudogymnoascus destructans</name>
    <dbReference type="NCBI Taxonomy" id="655981"/>
    <lineage>
        <taxon>Eukaryota</taxon>
        <taxon>Fungi</taxon>
        <taxon>Dikarya</taxon>
        <taxon>Ascomycota</taxon>
        <taxon>Pezizomycotina</taxon>
        <taxon>Leotiomycetes</taxon>
        <taxon>Thelebolales</taxon>
        <taxon>Thelebolaceae</taxon>
        <taxon>Pseudogymnoascus</taxon>
    </lineage>
</organism>
<accession>A0A177ALT2</accession>
<reference evidence="3" key="1">
    <citation type="submission" date="2016-03" db="EMBL/GenBank/DDBJ databases">
        <title>Updated assembly of Pseudogymnoascus destructans, the fungus causing white-nose syndrome of bats.</title>
        <authorList>
            <person name="Palmer J.M."/>
            <person name="Drees K.P."/>
            <person name="Foster J.T."/>
            <person name="Lindner D.L."/>
        </authorList>
    </citation>
    <scope>NUCLEOTIDE SEQUENCE [LARGE SCALE GENOMIC DNA]</scope>
    <source>
        <strain evidence="3">20631-21</strain>
    </source>
</reference>
<proteinExistence type="predicted"/>
<keyword evidence="2" id="KW-0472">Membrane</keyword>
<dbReference type="OrthoDB" id="5327700at2759"/>
<keyword evidence="2" id="KW-1133">Transmembrane helix</keyword>
<feature type="region of interest" description="Disordered" evidence="1">
    <location>
        <begin position="43"/>
        <end position="95"/>
    </location>
</feature>
<dbReference type="eggNOG" id="ENOG502SHU3">
    <property type="taxonomic scope" value="Eukaryota"/>
</dbReference>